<keyword evidence="5" id="KW-1185">Reference proteome</keyword>
<feature type="domain" description="Peptidase S9 prolyl oligopeptidase catalytic" evidence="3">
    <location>
        <begin position="177"/>
        <end position="228"/>
    </location>
</feature>
<reference evidence="4 5" key="1">
    <citation type="submission" date="2023-11" db="EMBL/GenBank/DDBJ databases">
        <title>Gilvimarinus fulvus sp. nov., isolated from the surface of Kelp.</title>
        <authorList>
            <person name="Sun Y.Y."/>
            <person name="Gong Y."/>
            <person name="Du Z.J."/>
        </authorList>
    </citation>
    <scope>NUCLEOTIDE SEQUENCE [LARGE SCALE GENOMIC DNA]</scope>
    <source>
        <strain evidence="4 5">SDUM040013</strain>
    </source>
</reference>
<keyword evidence="1 2" id="KW-0732">Signal</keyword>
<dbReference type="SUPFAM" id="SSF53474">
    <property type="entry name" value="alpha/beta-Hydrolases"/>
    <property type="match status" value="1"/>
</dbReference>
<dbReference type="RefSeq" id="WP_302723872.1">
    <property type="nucleotide sequence ID" value="NZ_JAULRU010000705.1"/>
</dbReference>
<comment type="caution">
    <text evidence="4">The sequence shown here is derived from an EMBL/GenBank/DDBJ whole genome shotgun (WGS) entry which is preliminary data.</text>
</comment>
<accession>A0ABU4RVG1</accession>
<evidence type="ECO:0000256" key="1">
    <source>
        <dbReference type="ARBA" id="ARBA00022729"/>
    </source>
</evidence>
<dbReference type="GO" id="GO:0016787">
    <property type="term" value="F:hydrolase activity"/>
    <property type="evidence" value="ECO:0007669"/>
    <property type="project" value="UniProtKB-KW"/>
</dbReference>
<dbReference type="InterPro" id="IPR029058">
    <property type="entry name" value="AB_hydrolase_fold"/>
</dbReference>
<feature type="signal peptide" evidence="2">
    <location>
        <begin position="1"/>
        <end position="20"/>
    </location>
</feature>
<evidence type="ECO:0000313" key="4">
    <source>
        <dbReference type="EMBL" id="MDX6848860.1"/>
    </source>
</evidence>
<dbReference type="InterPro" id="IPR001375">
    <property type="entry name" value="Peptidase_S9_cat"/>
</dbReference>
<evidence type="ECO:0000313" key="5">
    <source>
        <dbReference type="Proteomes" id="UP001273505"/>
    </source>
</evidence>
<name>A0ABU4RVG1_9GAMM</name>
<evidence type="ECO:0000259" key="3">
    <source>
        <dbReference type="Pfam" id="PF00326"/>
    </source>
</evidence>
<dbReference type="InterPro" id="IPR050955">
    <property type="entry name" value="Plant_Biomass_Hydrol_Est"/>
</dbReference>
<proteinExistence type="predicted"/>
<sequence>MRFISTFFLSGLLATGSATADSETARAEPQLKRISYNSTADNKARDFYLYLPREYETDSERSWPVIVFLHGNGERGNGKDELDYVLIHGPVYEAWIQKNDLPFIIISPQLHMFDMDKRGISYIDNRTRSQIPQRLEDGTPPRDPYFATPQAMTGMPEHKDMSNVPPMLPEGWDKVETDLLNIISTVQTNYRTDKNRLYLTGMSYGGFGAWWLASKHPELFAAIAPVVGWGHPSYIAPIAKHQIPIWQFAGGRDQTVPAQYFYPALNRLEQLGHPNVRFTIHEDMGHDAWRRVYRSEDFYRWLLDQSR</sequence>
<dbReference type="PANTHER" id="PTHR43037">
    <property type="entry name" value="UNNAMED PRODUCT-RELATED"/>
    <property type="match status" value="1"/>
</dbReference>
<gene>
    <name evidence="4" type="ORF">SCD92_05775</name>
</gene>
<dbReference type="Proteomes" id="UP001273505">
    <property type="component" value="Unassembled WGS sequence"/>
</dbReference>
<feature type="chain" id="PRO_5045725689" evidence="2">
    <location>
        <begin position="21"/>
        <end position="307"/>
    </location>
</feature>
<organism evidence="4 5">
    <name type="scientific">Gilvimarinus gilvus</name>
    <dbReference type="NCBI Taxonomy" id="3058038"/>
    <lineage>
        <taxon>Bacteria</taxon>
        <taxon>Pseudomonadati</taxon>
        <taxon>Pseudomonadota</taxon>
        <taxon>Gammaproteobacteria</taxon>
        <taxon>Cellvibrionales</taxon>
        <taxon>Cellvibrionaceae</taxon>
        <taxon>Gilvimarinus</taxon>
    </lineage>
</organism>
<dbReference type="EMBL" id="JAXAFO010000007">
    <property type="protein sequence ID" value="MDX6848860.1"/>
    <property type="molecule type" value="Genomic_DNA"/>
</dbReference>
<dbReference type="PANTHER" id="PTHR43037:SF1">
    <property type="entry name" value="BLL1128 PROTEIN"/>
    <property type="match status" value="1"/>
</dbReference>
<protein>
    <submittedName>
        <fullName evidence="4">Alpha/beta hydrolase-fold protein</fullName>
    </submittedName>
</protein>
<keyword evidence="4" id="KW-0378">Hydrolase</keyword>
<evidence type="ECO:0000256" key="2">
    <source>
        <dbReference type="SAM" id="SignalP"/>
    </source>
</evidence>
<dbReference type="Pfam" id="PF00326">
    <property type="entry name" value="Peptidase_S9"/>
    <property type="match status" value="1"/>
</dbReference>
<dbReference type="Gene3D" id="3.40.50.1820">
    <property type="entry name" value="alpha/beta hydrolase"/>
    <property type="match status" value="1"/>
</dbReference>